<evidence type="ECO:0000256" key="2">
    <source>
        <dbReference type="ARBA" id="ARBA00022694"/>
    </source>
</evidence>
<sequence length="376" mass="42318">MDNESELHAFCQELTGASWIALDTEFIREKTYYPQLCLIQLATDSALACIDPLALGDLGPLEPLLLDASVTKVVHAAHQDLEILYLKTGAVPAPVFDTQVAAGLLGYGDQIGYARLVETVLGRSLEKGHARTDWSLRPLEAEQLAYAADDVRYLAEAYPIIVRELERLGRLDWLEEDFRALSDPARYEPDPEGAWQRVKGTQHLKGRQLAVLKHLAAWRERQAMRSDRPRRWILSDDVLLELARRQPTDLRGLGKVRGLEERTFKRLGEELLSLIREGTALPKEQWPVLPERRALAPEQEALVDVAMGILRHRARENEISPAAIASRRDVEAVVCGDRDSDLVHGWRARLAGDAIRGWLAGSLQIRVRDGEMELEK</sequence>
<comment type="catalytic activity">
    <reaction evidence="6">
        <text>Exonucleolytic cleavage that removes extra residues from the 3'-terminus of tRNA to produce 5'-mononucleotides.</text>
        <dbReference type="EC" id="3.1.13.5"/>
    </reaction>
</comment>
<dbReference type="EC" id="3.1.13.5" evidence="6"/>
<accession>A0A1V3NDS1</accession>
<comment type="similarity">
    <text evidence="6">Belongs to the RNase D family.</text>
</comment>
<evidence type="ECO:0000259" key="7">
    <source>
        <dbReference type="PROSITE" id="PS50967"/>
    </source>
</evidence>
<organism evidence="8 9">
    <name type="scientific">Thioalkalivibrio denitrificans</name>
    <dbReference type="NCBI Taxonomy" id="108003"/>
    <lineage>
        <taxon>Bacteria</taxon>
        <taxon>Pseudomonadati</taxon>
        <taxon>Pseudomonadota</taxon>
        <taxon>Gammaproteobacteria</taxon>
        <taxon>Chromatiales</taxon>
        <taxon>Ectothiorhodospiraceae</taxon>
        <taxon>Thioalkalivibrio</taxon>
    </lineage>
</organism>
<dbReference type="Pfam" id="PF00570">
    <property type="entry name" value="HRDC"/>
    <property type="match status" value="1"/>
</dbReference>
<dbReference type="InterPro" id="IPR044876">
    <property type="entry name" value="HRDC_dom_sf"/>
</dbReference>
<keyword evidence="3 6" id="KW-0540">Nuclease</keyword>
<dbReference type="InterPro" id="IPR051086">
    <property type="entry name" value="RNase_D-like"/>
</dbReference>
<evidence type="ECO:0000256" key="4">
    <source>
        <dbReference type="ARBA" id="ARBA00022801"/>
    </source>
</evidence>
<dbReference type="GO" id="GO:0000166">
    <property type="term" value="F:nucleotide binding"/>
    <property type="evidence" value="ECO:0007669"/>
    <property type="project" value="InterPro"/>
</dbReference>
<dbReference type="AlphaFoldDB" id="A0A1V3NDS1"/>
<dbReference type="InterPro" id="IPR006292">
    <property type="entry name" value="RNase_D"/>
</dbReference>
<comment type="function">
    <text evidence="6">Exonuclease involved in the 3' processing of various precursor tRNAs. Initiates hydrolysis at the 3'-terminus of an RNA molecule and releases 5'-mononucleotides.</text>
</comment>
<dbReference type="PROSITE" id="PS50967">
    <property type="entry name" value="HRDC"/>
    <property type="match status" value="1"/>
</dbReference>
<dbReference type="InterPro" id="IPR036397">
    <property type="entry name" value="RNaseH_sf"/>
</dbReference>
<dbReference type="SMART" id="SM00341">
    <property type="entry name" value="HRDC"/>
    <property type="match status" value="1"/>
</dbReference>
<keyword evidence="9" id="KW-1185">Reference proteome</keyword>
<dbReference type="SUPFAM" id="SSF53098">
    <property type="entry name" value="Ribonuclease H-like"/>
    <property type="match status" value="1"/>
</dbReference>
<dbReference type="Gene3D" id="1.10.150.80">
    <property type="entry name" value="HRDC domain"/>
    <property type="match status" value="1"/>
</dbReference>
<dbReference type="HAMAP" id="MF_01899">
    <property type="entry name" value="RNase_D"/>
    <property type="match status" value="1"/>
</dbReference>
<dbReference type="GO" id="GO:0042780">
    <property type="term" value="P:tRNA 3'-end processing"/>
    <property type="evidence" value="ECO:0007669"/>
    <property type="project" value="UniProtKB-UniRule"/>
</dbReference>
<dbReference type="GO" id="GO:0033890">
    <property type="term" value="F:ribonuclease D activity"/>
    <property type="evidence" value="ECO:0007669"/>
    <property type="project" value="UniProtKB-UniRule"/>
</dbReference>
<keyword evidence="5 6" id="KW-0269">Exonuclease</keyword>
<dbReference type="InterPro" id="IPR002562">
    <property type="entry name" value="3'-5'_exonuclease_dom"/>
</dbReference>
<comment type="cofactor">
    <cofactor evidence="6">
        <name>a divalent metal cation</name>
        <dbReference type="ChEBI" id="CHEBI:60240"/>
    </cofactor>
</comment>
<dbReference type="GO" id="GO:0003676">
    <property type="term" value="F:nucleic acid binding"/>
    <property type="evidence" value="ECO:0007669"/>
    <property type="project" value="InterPro"/>
</dbReference>
<dbReference type="PANTHER" id="PTHR47649">
    <property type="entry name" value="RIBONUCLEASE D"/>
    <property type="match status" value="1"/>
</dbReference>
<dbReference type="GO" id="GO:0005737">
    <property type="term" value="C:cytoplasm"/>
    <property type="evidence" value="ECO:0007669"/>
    <property type="project" value="UniProtKB-SubCell"/>
</dbReference>
<gene>
    <name evidence="6" type="primary">rnd</name>
    <name evidence="8" type="ORF">B1C78_13180</name>
</gene>
<evidence type="ECO:0000256" key="1">
    <source>
        <dbReference type="ARBA" id="ARBA00022490"/>
    </source>
</evidence>
<dbReference type="InterPro" id="IPR010997">
    <property type="entry name" value="HRDC-like_sf"/>
</dbReference>
<evidence type="ECO:0000256" key="6">
    <source>
        <dbReference type="HAMAP-Rule" id="MF_01899"/>
    </source>
</evidence>
<keyword evidence="4 6" id="KW-0378">Hydrolase</keyword>
<dbReference type="SUPFAM" id="SSF47819">
    <property type="entry name" value="HRDC-like"/>
    <property type="match status" value="2"/>
</dbReference>
<dbReference type="EMBL" id="MVBK01000082">
    <property type="protein sequence ID" value="OOG22946.1"/>
    <property type="molecule type" value="Genomic_DNA"/>
</dbReference>
<dbReference type="SMART" id="SM00474">
    <property type="entry name" value="35EXOc"/>
    <property type="match status" value="1"/>
</dbReference>
<dbReference type="InterPro" id="IPR002121">
    <property type="entry name" value="HRDC_dom"/>
</dbReference>
<dbReference type="Gene3D" id="3.30.420.10">
    <property type="entry name" value="Ribonuclease H-like superfamily/Ribonuclease H"/>
    <property type="match status" value="1"/>
</dbReference>
<dbReference type="Proteomes" id="UP000189462">
    <property type="component" value="Unassembled WGS sequence"/>
</dbReference>
<keyword evidence="2 6" id="KW-0819">tRNA processing</keyword>
<evidence type="ECO:0000256" key="5">
    <source>
        <dbReference type="ARBA" id="ARBA00022839"/>
    </source>
</evidence>
<protein>
    <recommendedName>
        <fullName evidence="6">Ribonuclease D</fullName>
        <shortName evidence="6">RNase D</shortName>
        <ecNumber evidence="6">3.1.13.5</ecNumber>
    </recommendedName>
</protein>
<comment type="subcellular location">
    <subcellularLocation>
        <location evidence="6">Cytoplasm</location>
    </subcellularLocation>
</comment>
<dbReference type="STRING" id="108003.B1C78_13180"/>
<evidence type="ECO:0000256" key="3">
    <source>
        <dbReference type="ARBA" id="ARBA00022722"/>
    </source>
</evidence>
<dbReference type="Pfam" id="PF01612">
    <property type="entry name" value="DNA_pol_A_exo1"/>
    <property type="match status" value="1"/>
</dbReference>
<name>A0A1V3NDS1_9GAMM</name>
<dbReference type="GO" id="GO:0008408">
    <property type="term" value="F:3'-5' exonuclease activity"/>
    <property type="evidence" value="ECO:0007669"/>
    <property type="project" value="InterPro"/>
</dbReference>
<comment type="caution">
    <text evidence="8">The sequence shown here is derived from an EMBL/GenBank/DDBJ whole genome shotgun (WGS) entry which is preliminary data.</text>
</comment>
<keyword evidence="1 6" id="KW-0963">Cytoplasm</keyword>
<dbReference type="CDD" id="cd06142">
    <property type="entry name" value="RNaseD_exo"/>
    <property type="match status" value="1"/>
</dbReference>
<feature type="domain" description="HRDC" evidence="7">
    <location>
        <begin position="205"/>
        <end position="285"/>
    </location>
</feature>
<proteinExistence type="inferred from homology"/>
<evidence type="ECO:0000313" key="8">
    <source>
        <dbReference type="EMBL" id="OOG22946.1"/>
    </source>
</evidence>
<evidence type="ECO:0000313" key="9">
    <source>
        <dbReference type="Proteomes" id="UP000189462"/>
    </source>
</evidence>
<dbReference type="PANTHER" id="PTHR47649:SF1">
    <property type="entry name" value="RIBONUCLEASE D"/>
    <property type="match status" value="1"/>
</dbReference>
<dbReference type="NCBIfam" id="TIGR01388">
    <property type="entry name" value="rnd"/>
    <property type="match status" value="1"/>
</dbReference>
<reference evidence="8 9" key="1">
    <citation type="submission" date="2017-02" db="EMBL/GenBank/DDBJ databases">
        <title>Genomic diversity within the haloalkaliphilic genus Thioalkalivibrio.</title>
        <authorList>
            <person name="Ahn A.-C."/>
            <person name="Meier-Kolthoff J."/>
            <person name="Overmars L."/>
            <person name="Richter M."/>
            <person name="Woyke T."/>
            <person name="Sorokin D.Y."/>
            <person name="Muyzer G."/>
        </authorList>
    </citation>
    <scope>NUCLEOTIDE SEQUENCE [LARGE SCALE GENOMIC DNA]</scope>
    <source>
        <strain evidence="8 9">ALJD</strain>
    </source>
</reference>
<dbReference type="InterPro" id="IPR012337">
    <property type="entry name" value="RNaseH-like_sf"/>
</dbReference>